<reference evidence="1 2" key="1">
    <citation type="submission" date="2021-06" db="EMBL/GenBank/DDBJ databases">
        <title>Caerostris extrusa draft genome.</title>
        <authorList>
            <person name="Kono N."/>
            <person name="Arakawa K."/>
        </authorList>
    </citation>
    <scope>NUCLEOTIDE SEQUENCE [LARGE SCALE GENOMIC DNA]</scope>
</reference>
<accession>A0AAV4TIT2</accession>
<evidence type="ECO:0000313" key="1">
    <source>
        <dbReference type="EMBL" id="GIY46523.1"/>
    </source>
</evidence>
<dbReference type="EMBL" id="BPLR01011432">
    <property type="protein sequence ID" value="GIY46523.1"/>
    <property type="molecule type" value="Genomic_DNA"/>
</dbReference>
<dbReference type="AlphaFoldDB" id="A0AAV4TIT2"/>
<dbReference type="Proteomes" id="UP001054945">
    <property type="component" value="Unassembled WGS sequence"/>
</dbReference>
<evidence type="ECO:0008006" key="3">
    <source>
        <dbReference type="Google" id="ProtNLM"/>
    </source>
</evidence>
<organism evidence="1 2">
    <name type="scientific">Caerostris extrusa</name>
    <name type="common">Bark spider</name>
    <name type="synonym">Caerostris bankana</name>
    <dbReference type="NCBI Taxonomy" id="172846"/>
    <lineage>
        <taxon>Eukaryota</taxon>
        <taxon>Metazoa</taxon>
        <taxon>Ecdysozoa</taxon>
        <taxon>Arthropoda</taxon>
        <taxon>Chelicerata</taxon>
        <taxon>Arachnida</taxon>
        <taxon>Araneae</taxon>
        <taxon>Araneomorphae</taxon>
        <taxon>Entelegynae</taxon>
        <taxon>Araneoidea</taxon>
        <taxon>Araneidae</taxon>
        <taxon>Caerostris</taxon>
    </lineage>
</organism>
<gene>
    <name evidence="1" type="ORF">CEXT_342141</name>
</gene>
<sequence length="80" mass="9012">MKAAIMRAHVLNTLQVFVSNSATMKPNFCAIVVQPHHIVDEHSIVKAYNSLPYVARFACSVRMVALLEWPALLPTNVWCF</sequence>
<name>A0AAV4TIT2_CAEEX</name>
<proteinExistence type="predicted"/>
<evidence type="ECO:0000313" key="2">
    <source>
        <dbReference type="Proteomes" id="UP001054945"/>
    </source>
</evidence>
<comment type="caution">
    <text evidence="1">The sequence shown here is derived from an EMBL/GenBank/DDBJ whole genome shotgun (WGS) entry which is preliminary data.</text>
</comment>
<keyword evidence="2" id="KW-1185">Reference proteome</keyword>
<protein>
    <recommendedName>
        <fullName evidence="3">Secreted protein</fullName>
    </recommendedName>
</protein>